<name>A0ABU5CDN1_9BACI</name>
<evidence type="ECO:0000313" key="2">
    <source>
        <dbReference type="EMBL" id="MDY0396928.1"/>
    </source>
</evidence>
<evidence type="ECO:0000256" key="1">
    <source>
        <dbReference type="SAM" id="Phobius"/>
    </source>
</evidence>
<feature type="transmembrane region" description="Helical" evidence="1">
    <location>
        <begin position="6"/>
        <end position="31"/>
    </location>
</feature>
<feature type="transmembrane region" description="Helical" evidence="1">
    <location>
        <begin position="130"/>
        <end position="153"/>
    </location>
</feature>
<dbReference type="InterPro" id="IPR010387">
    <property type="entry name" value="QueT"/>
</dbReference>
<feature type="transmembrane region" description="Helical" evidence="1">
    <location>
        <begin position="99"/>
        <end position="118"/>
    </location>
</feature>
<dbReference type="RefSeq" id="WP_390357104.1">
    <property type="nucleotide sequence ID" value="NZ_JBHUIZ010000014.1"/>
</dbReference>
<accession>A0ABU5CDN1</accession>
<keyword evidence="1" id="KW-0472">Membrane</keyword>
<keyword evidence="1" id="KW-1133">Transmembrane helix</keyword>
<protein>
    <submittedName>
        <fullName evidence="2">QueT transporter family protein</fullName>
    </submittedName>
</protein>
<organism evidence="2 3">
    <name type="scientific">Tigheibacillus halophilus</name>
    <dbReference type="NCBI Taxonomy" id="361280"/>
    <lineage>
        <taxon>Bacteria</taxon>
        <taxon>Bacillati</taxon>
        <taxon>Bacillota</taxon>
        <taxon>Bacilli</taxon>
        <taxon>Bacillales</taxon>
        <taxon>Bacillaceae</taxon>
        <taxon>Tigheibacillus</taxon>
    </lineage>
</organism>
<dbReference type="PANTHER" id="PTHR40044:SF1">
    <property type="entry name" value="INTEGRAL MEMBRANE PROTEIN"/>
    <property type="match status" value="1"/>
</dbReference>
<feature type="transmembrane region" description="Helical" evidence="1">
    <location>
        <begin position="74"/>
        <end position="92"/>
    </location>
</feature>
<gene>
    <name evidence="2" type="ORF">RWE15_24850</name>
</gene>
<dbReference type="Pfam" id="PF06177">
    <property type="entry name" value="QueT"/>
    <property type="match status" value="1"/>
</dbReference>
<proteinExistence type="predicted"/>
<dbReference type="Proteomes" id="UP001281447">
    <property type="component" value="Unassembled WGS sequence"/>
</dbReference>
<keyword evidence="1" id="KW-0812">Transmembrane</keyword>
<dbReference type="EMBL" id="JAWDIP010000004">
    <property type="protein sequence ID" value="MDY0396928.1"/>
    <property type="molecule type" value="Genomic_DNA"/>
</dbReference>
<sequence length="163" mass="18109">MNSKTLVVNGVTAALYVAVSLVLLIFPPLAYSNIQFRIPEIFNHLVVFNKKYFFGIVVGVFLANIFSPTGVFDLIFGVGHSAISLGIVILLGKYIKNKIAHMIVNSLVFTCNMFIIAFELKIALDLPFFWSWLTTAAGEFAIMAIGIPIMYAMNKKVHFSKLI</sequence>
<feature type="transmembrane region" description="Helical" evidence="1">
    <location>
        <begin position="52"/>
        <end position="68"/>
    </location>
</feature>
<evidence type="ECO:0000313" key="3">
    <source>
        <dbReference type="Proteomes" id="UP001281447"/>
    </source>
</evidence>
<dbReference type="PIRSF" id="PIRSF031501">
    <property type="entry name" value="QueT"/>
    <property type="match status" value="1"/>
</dbReference>
<dbReference type="PANTHER" id="PTHR40044">
    <property type="entry name" value="INTEGRAL MEMBRANE PROTEIN-RELATED"/>
    <property type="match status" value="1"/>
</dbReference>
<reference evidence="2 3" key="1">
    <citation type="submission" date="2023-10" db="EMBL/GenBank/DDBJ databases">
        <title>Virgibacillus halophilus 5B73C genome.</title>
        <authorList>
            <person name="Miliotis G."/>
            <person name="Sengupta P."/>
            <person name="Hameed A."/>
            <person name="Chuvochina M."/>
            <person name="Mcdonagh F."/>
            <person name="Simpson A.C."/>
            <person name="Singh N.K."/>
            <person name="Rekha P.D."/>
            <person name="Raman K."/>
            <person name="Hugenholtz P."/>
            <person name="Venkateswaran K."/>
        </authorList>
    </citation>
    <scope>NUCLEOTIDE SEQUENCE [LARGE SCALE GENOMIC DNA]</scope>
    <source>
        <strain evidence="2 3">5B73C</strain>
    </source>
</reference>
<comment type="caution">
    <text evidence="2">The sequence shown here is derived from an EMBL/GenBank/DDBJ whole genome shotgun (WGS) entry which is preliminary data.</text>
</comment>
<keyword evidence="3" id="KW-1185">Reference proteome</keyword>